<name>A0A9D3RZZ1_ANGAN</name>
<evidence type="ECO:0000313" key="3">
    <source>
        <dbReference type="Proteomes" id="UP001044222"/>
    </source>
</evidence>
<dbReference type="AlphaFoldDB" id="A0A9D3RZZ1"/>
<accession>A0A9D3RZZ1</accession>
<organism evidence="2 3">
    <name type="scientific">Anguilla anguilla</name>
    <name type="common">European freshwater eel</name>
    <name type="synonym">Muraena anguilla</name>
    <dbReference type="NCBI Taxonomy" id="7936"/>
    <lineage>
        <taxon>Eukaryota</taxon>
        <taxon>Metazoa</taxon>
        <taxon>Chordata</taxon>
        <taxon>Craniata</taxon>
        <taxon>Vertebrata</taxon>
        <taxon>Euteleostomi</taxon>
        <taxon>Actinopterygii</taxon>
        <taxon>Neopterygii</taxon>
        <taxon>Teleostei</taxon>
        <taxon>Anguilliformes</taxon>
        <taxon>Anguillidae</taxon>
        <taxon>Anguilla</taxon>
    </lineage>
</organism>
<dbReference type="EMBL" id="JAFIRN010000006">
    <property type="protein sequence ID" value="KAG5847556.1"/>
    <property type="molecule type" value="Genomic_DNA"/>
</dbReference>
<protein>
    <submittedName>
        <fullName evidence="2">Uncharacterized protein</fullName>
    </submittedName>
</protein>
<evidence type="ECO:0000313" key="2">
    <source>
        <dbReference type="EMBL" id="KAG5847556.1"/>
    </source>
</evidence>
<reference evidence="2" key="1">
    <citation type="submission" date="2021-01" db="EMBL/GenBank/DDBJ databases">
        <title>A chromosome-scale assembly of European eel, Anguilla anguilla.</title>
        <authorList>
            <person name="Henkel C."/>
            <person name="Jong-Raadsen S.A."/>
            <person name="Dufour S."/>
            <person name="Weltzien F.-A."/>
            <person name="Palstra A.P."/>
            <person name="Pelster B."/>
            <person name="Spaink H.P."/>
            <person name="Van Den Thillart G.E."/>
            <person name="Jansen H."/>
            <person name="Zahm M."/>
            <person name="Klopp C."/>
            <person name="Cedric C."/>
            <person name="Louis A."/>
            <person name="Berthelot C."/>
            <person name="Parey E."/>
            <person name="Roest Crollius H."/>
            <person name="Montfort J."/>
            <person name="Robinson-Rechavi M."/>
            <person name="Bucao C."/>
            <person name="Bouchez O."/>
            <person name="Gislard M."/>
            <person name="Lluch J."/>
            <person name="Milhes M."/>
            <person name="Lampietro C."/>
            <person name="Lopez Roques C."/>
            <person name="Donnadieu C."/>
            <person name="Braasch I."/>
            <person name="Desvignes T."/>
            <person name="Postlethwait J."/>
            <person name="Bobe J."/>
            <person name="Guiguen Y."/>
            <person name="Dirks R."/>
        </authorList>
    </citation>
    <scope>NUCLEOTIDE SEQUENCE</scope>
    <source>
        <strain evidence="2">Tag_6206</strain>
        <tissue evidence="2">Liver</tissue>
    </source>
</reference>
<dbReference type="Proteomes" id="UP001044222">
    <property type="component" value="Chromosome 6"/>
</dbReference>
<comment type="caution">
    <text evidence="2">The sequence shown here is derived from an EMBL/GenBank/DDBJ whole genome shotgun (WGS) entry which is preliminary data.</text>
</comment>
<proteinExistence type="predicted"/>
<evidence type="ECO:0000256" key="1">
    <source>
        <dbReference type="SAM" id="MobiDB-lite"/>
    </source>
</evidence>
<sequence>MVSQASAEPRPQKNSGRGRKDARVPPRPNRRRGRCCQTDEPPAAPTERACVGVSDSQQKVSPGTDCGCPQVIRP</sequence>
<keyword evidence="3" id="KW-1185">Reference proteome</keyword>
<feature type="region of interest" description="Disordered" evidence="1">
    <location>
        <begin position="1"/>
        <end position="74"/>
    </location>
</feature>
<gene>
    <name evidence="2" type="ORF">ANANG_G00127400</name>
</gene>